<organism evidence="2 3">
    <name type="scientific">Hydnum rufescens UP504</name>
    <dbReference type="NCBI Taxonomy" id="1448309"/>
    <lineage>
        <taxon>Eukaryota</taxon>
        <taxon>Fungi</taxon>
        <taxon>Dikarya</taxon>
        <taxon>Basidiomycota</taxon>
        <taxon>Agaricomycotina</taxon>
        <taxon>Agaricomycetes</taxon>
        <taxon>Cantharellales</taxon>
        <taxon>Hydnaceae</taxon>
        <taxon>Hydnum</taxon>
    </lineage>
</organism>
<reference evidence="2" key="1">
    <citation type="journal article" date="2020" name="Nat. Commun.">
        <title>Large-scale genome sequencing of mycorrhizal fungi provides insights into the early evolution of symbiotic traits.</title>
        <authorList>
            <person name="Miyauchi S."/>
            <person name="Kiss E."/>
            <person name="Kuo A."/>
            <person name="Drula E."/>
            <person name="Kohler A."/>
            <person name="Sanchez-Garcia M."/>
            <person name="Morin E."/>
            <person name="Andreopoulos B."/>
            <person name="Barry K.W."/>
            <person name="Bonito G."/>
            <person name="Buee M."/>
            <person name="Carver A."/>
            <person name="Chen C."/>
            <person name="Cichocki N."/>
            <person name="Clum A."/>
            <person name="Culley D."/>
            <person name="Crous P.W."/>
            <person name="Fauchery L."/>
            <person name="Girlanda M."/>
            <person name="Hayes R.D."/>
            <person name="Keri Z."/>
            <person name="LaButti K."/>
            <person name="Lipzen A."/>
            <person name="Lombard V."/>
            <person name="Magnuson J."/>
            <person name="Maillard F."/>
            <person name="Murat C."/>
            <person name="Nolan M."/>
            <person name="Ohm R.A."/>
            <person name="Pangilinan J."/>
            <person name="Pereira M.F."/>
            <person name="Perotto S."/>
            <person name="Peter M."/>
            <person name="Pfister S."/>
            <person name="Riley R."/>
            <person name="Sitrit Y."/>
            <person name="Stielow J.B."/>
            <person name="Szollosi G."/>
            <person name="Zifcakova L."/>
            <person name="Stursova M."/>
            <person name="Spatafora J.W."/>
            <person name="Tedersoo L."/>
            <person name="Vaario L.M."/>
            <person name="Yamada A."/>
            <person name="Yan M."/>
            <person name="Wang P."/>
            <person name="Xu J."/>
            <person name="Bruns T."/>
            <person name="Baldrian P."/>
            <person name="Vilgalys R."/>
            <person name="Dunand C."/>
            <person name="Henrissat B."/>
            <person name="Grigoriev I.V."/>
            <person name="Hibbett D."/>
            <person name="Nagy L.G."/>
            <person name="Martin F.M."/>
        </authorList>
    </citation>
    <scope>NUCLEOTIDE SEQUENCE</scope>
    <source>
        <strain evidence="2">UP504</strain>
    </source>
</reference>
<evidence type="ECO:0000313" key="3">
    <source>
        <dbReference type="Proteomes" id="UP000886523"/>
    </source>
</evidence>
<gene>
    <name evidence="2" type="ORF">BS47DRAFT_276810</name>
</gene>
<feature type="region of interest" description="Disordered" evidence="1">
    <location>
        <begin position="1"/>
        <end position="24"/>
    </location>
</feature>
<dbReference type="AlphaFoldDB" id="A0A9P6AL64"/>
<dbReference type="Proteomes" id="UP000886523">
    <property type="component" value="Unassembled WGS sequence"/>
</dbReference>
<sequence>MALCKNPDITMPNGAGPRGPMHRNDSLNWHTAKYRSPLVELCTTWPPFSTSNFLPSSLIKKSRVSSRLMREPRIVMGFVTGIAKGNVQNPPGRPFFRRILWCRTSSYNTNSVSPTVSLSSLPLTPNPKASVRPPEYCHEWCVLFRRVVLKALIYLRWSGFLVPTG</sequence>
<evidence type="ECO:0000256" key="1">
    <source>
        <dbReference type="SAM" id="MobiDB-lite"/>
    </source>
</evidence>
<proteinExistence type="predicted"/>
<accession>A0A9P6AL64</accession>
<dbReference type="EMBL" id="MU129073">
    <property type="protein sequence ID" value="KAF9507746.1"/>
    <property type="molecule type" value="Genomic_DNA"/>
</dbReference>
<comment type="caution">
    <text evidence="2">The sequence shown here is derived from an EMBL/GenBank/DDBJ whole genome shotgun (WGS) entry which is preliminary data.</text>
</comment>
<keyword evidence="3" id="KW-1185">Reference proteome</keyword>
<name>A0A9P6AL64_9AGAM</name>
<protein>
    <submittedName>
        <fullName evidence="2">Uncharacterized protein</fullName>
    </submittedName>
</protein>
<evidence type="ECO:0000313" key="2">
    <source>
        <dbReference type="EMBL" id="KAF9507746.1"/>
    </source>
</evidence>